<evidence type="ECO:0000313" key="1">
    <source>
        <dbReference type="EMBL" id="TFI57645.1"/>
    </source>
</evidence>
<organism evidence="1 2">
    <name type="scientific">Sphingomonas parva</name>
    <dbReference type="NCBI Taxonomy" id="2555898"/>
    <lineage>
        <taxon>Bacteria</taxon>
        <taxon>Pseudomonadati</taxon>
        <taxon>Pseudomonadota</taxon>
        <taxon>Alphaproteobacteria</taxon>
        <taxon>Sphingomonadales</taxon>
        <taxon>Sphingomonadaceae</taxon>
        <taxon>Sphingomonas</taxon>
    </lineage>
</organism>
<name>A0A4Y8ZRA2_9SPHN</name>
<proteinExistence type="predicted"/>
<dbReference type="AlphaFoldDB" id="A0A4Y8ZRA2"/>
<gene>
    <name evidence="1" type="ORF">E2493_14065</name>
</gene>
<accession>A0A4Y8ZRA2</accession>
<dbReference type="Proteomes" id="UP000298213">
    <property type="component" value="Unassembled WGS sequence"/>
</dbReference>
<dbReference type="RefSeq" id="WP_135087865.1">
    <property type="nucleotide sequence ID" value="NZ_SPDV01000028.1"/>
</dbReference>
<protein>
    <submittedName>
        <fullName evidence="1">Uncharacterized protein</fullName>
    </submittedName>
</protein>
<sequence length="255" mass="27455">MTALASLPADAGAEDARRRLADPAIEAVEIAAAPLDAQPFRDLVQALKRAPGFRLDFRGQTPDEALALVARQLFAGAFAAERASLAAEIERLAALAAALVEGARPQIALRTYFAPGDLVWHVDRVAERRAFRLLWPLGRPGGMRVTQADNIDPGIYGAYMRREHPLLCRLDTEVLRTGAPLETLWAHRPAQLAAMTTGRFPFIVDPARAWSVAPGAISIHRVATPAAQGTFHCSSWANRHAPGVQIVITVAADPA</sequence>
<dbReference type="EMBL" id="SPDV01000028">
    <property type="protein sequence ID" value="TFI57645.1"/>
    <property type="molecule type" value="Genomic_DNA"/>
</dbReference>
<comment type="caution">
    <text evidence="1">The sequence shown here is derived from an EMBL/GenBank/DDBJ whole genome shotgun (WGS) entry which is preliminary data.</text>
</comment>
<dbReference type="OrthoDB" id="7544340at2"/>
<evidence type="ECO:0000313" key="2">
    <source>
        <dbReference type="Proteomes" id="UP000298213"/>
    </source>
</evidence>
<reference evidence="1 2" key="1">
    <citation type="submission" date="2019-03" db="EMBL/GenBank/DDBJ databases">
        <title>Genome sequence of Sphingomonas sp. 17J27-24.</title>
        <authorList>
            <person name="Kim M."/>
            <person name="Maeng S."/>
            <person name="Sathiyaraj S."/>
        </authorList>
    </citation>
    <scope>NUCLEOTIDE SEQUENCE [LARGE SCALE GENOMIC DNA]</scope>
    <source>
        <strain evidence="1 2">17J27-24</strain>
    </source>
</reference>
<keyword evidence="2" id="KW-1185">Reference proteome</keyword>